<comment type="caution">
    <text evidence="3">The sequence shown here is derived from an EMBL/GenBank/DDBJ whole genome shotgun (WGS) entry which is preliminary data.</text>
</comment>
<reference evidence="3 4" key="1">
    <citation type="submission" date="2016-10" db="EMBL/GenBank/DDBJ databases">
        <authorList>
            <person name="Varghese N."/>
            <person name="Submissions S."/>
        </authorList>
    </citation>
    <scope>NUCLEOTIDE SEQUENCE [LARGE SCALE GENOMIC DNA]</scope>
    <source>
        <strain evidence="3 4">DSM 11449</strain>
    </source>
</reference>
<feature type="chain" id="PRO_5044558356" description="DUF4134 domain-containing protein" evidence="1">
    <location>
        <begin position="25"/>
        <end position="45"/>
    </location>
</feature>
<evidence type="ECO:0000313" key="2">
    <source>
        <dbReference type="EMBL" id="SDX21316.1"/>
    </source>
</evidence>
<dbReference type="EMBL" id="FNND01000017">
    <property type="protein sequence ID" value="SDX21316.1"/>
    <property type="molecule type" value="Genomic_DNA"/>
</dbReference>
<gene>
    <name evidence="2" type="ORF">SAMN05444420_1179</name>
    <name evidence="3" type="ORF">SAMN05444420_1207</name>
</gene>
<dbReference type="Proteomes" id="UP000182771">
    <property type="component" value="Unassembled WGS sequence"/>
</dbReference>
<feature type="non-terminal residue" evidence="3">
    <location>
        <position position="45"/>
    </location>
</feature>
<keyword evidence="1" id="KW-0732">Signal</keyword>
<name>A0A1H2ZXK1_9FLAO</name>
<feature type="signal peptide" evidence="1">
    <location>
        <begin position="1"/>
        <end position="24"/>
    </location>
</feature>
<organism evidence="3 4">
    <name type="scientific">Capnocytophaga granulosa</name>
    <dbReference type="NCBI Taxonomy" id="45242"/>
    <lineage>
        <taxon>Bacteria</taxon>
        <taxon>Pseudomonadati</taxon>
        <taxon>Bacteroidota</taxon>
        <taxon>Flavobacteriia</taxon>
        <taxon>Flavobacteriales</taxon>
        <taxon>Flavobacteriaceae</taxon>
        <taxon>Capnocytophaga</taxon>
    </lineage>
</organism>
<evidence type="ECO:0000313" key="4">
    <source>
        <dbReference type="Proteomes" id="UP000182771"/>
    </source>
</evidence>
<evidence type="ECO:0000256" key="1">
    <source>
        <dbReference type="SAM" id="SignalP"/>
    </source>
</evidence>
<sequence>MKRKSILKRLLLLTMIGVTQFSIAQGNGVGGINEATRMVTSYFDP</sequence>
<dbReference type="EMBL" id="FNND01000020">
    <property type="protein sequence ID" value="SDX22282.1"/>
    <property type="molecule type" value="Genomic_DNA"/>
</dbReference>
<accession>A0A1H2ZXK1</accession>
<protein>
    <recommendedName>
        <fullName evidence="5">DUF4134 domain-containing protein</fullName>
    </recommendedName>
</protein>
<proteinExistence type="predicted"/>
<dbReference type="AlphaFoldDB" id="A0A1H2ZXK1"/>
<evidence type="ECO:0000313" key="3">
    <source>
        <dbReference type="EMBL" id="SDX22282.1"/>
    </source>
</evidence>
<keyword evidence="4" id="KW-1185">Reference proteome</keyword>
<evidence type="ECO:0008006" key="5">
    <source>
        <dbReference type="Google" id="ProtNLM"/>
    </source>
</evidence>